<keyword evidence="15" id="KW-0968">Cytoplasmic vesicle</keyword>
<proteinExistence type="inferred from homology"/>
<keyword evidence="8 17" id="KW-1133">Transmembrane helix</keyword>
<keyword evidence="12" id="KW-0599">Photoprotein</keyword>
<dbReference type="Gene3D" id="1.10.287.70">
    <property type="match status" value="1"/>
</dbReference>
<evidence type="ECO:0000256" key="4">
    <source>
        <dbReference type="ARBA" id="ARBA00007828"/>
    </source>
</evidence>
<feature type="region of interest" description="Disordered" evidence="16">
    <location>
        <begin position="699"/>
        <end position="723"/>
    </location>
</feature>
<evidence type="ECO:0000256" key="11">
    <source>
        <dbReference type="ARBA" id="ARBA00023223"/>
    </source>
</evidence>
<feature type="domain" description="EF-hand" evidence="18">
    <location>
        <begin position="607"/>
        <end position="642"/>
    </location>
</feature>
<dbReference type="InterPro" id="IPR046791">
    <property type="entry name" value="Polycystin_dom"/>
</dbReference>
<evidence type="ECO:0000256" key="1">
    <source>
        <dbReference type="ARBA" id="ARBA00004272"/>
    </source>
</evidence>
<feature type="transmembrane region" description="Helical" evidence="17">
    <location>
        <begin position="484"/>
        <end position="506"/>
    </location>
</feature>
<dbReference type="InterPro" id="IPR027359">
    <property type="entry name" value="Volt_channel_dom_sf"/>
</dbReference>
<feature type="compositionally biased region" description="Acidic residues" evidence="16">
    <location>
        <begin position="708"/>
        <end position="718"/>
    </location>
</feature>
<feature type="transmembrane region" description="Helical" evidence="17">
    <location>
        <begin position="111"/>
        <end position="136"/>
    </location>
</feature>
<dbReference type="PRINTS" id="PR01433">
    <property type="entry name" value="POLYCYSTIN2"/>
</dbReference>
<dbReference type="Pfam" id="PF08016">
    <property type="entry name" value="PKD_channel"/>
    <property type="match status" value="1"/>
</dbReference>
<dbReference type="PANTHER" id="PTHR10877:SF183">
    <property type="entry name" value="AT14535P-RELATED"/>
    <property type="match status" value="1"/>
</dbReference>
<keyword evidence="6 17" id="KW-0812">Transmembrane</keyword>
<keyword evidence="14" id="KW-0813">Transport</keyword>
<keyword evidence="19" id="KW-1185">Reference proteome</keyword>
<name>A0ABM4D6T9_HYDVU</name>
<dbReference type="Gene3D" id="1.20.5.340">
    <property type="match status" value="1"/>
</dbReference>
<dbReference type="PANTHER" id="PTHR10877">
    <property type="entry name" value="POLYCYSTIN FAMILY MEMBER"/>
    <property type="match status" value="1"/>
</dbReference>
<evidence type="ECO:0000256" key="10">
    <source>
        <dbReference type="ARBA" id="ARBA00023180"/>
    </source>
</evidence>
<evidence type="ECO:0000256" key="13">
    <source>
        <dbReference type="ARBA" id="ARBA00023273"/>
    </source>
</evidence>
<evidence type="ECO:0000256" key="3">
    <source>
        <dbReference type="ARBA" id="ARBA00007200"/>
    </source>
</evidence>
<dbReference type="InterPro" id="IPR011992">
    <property type="entry name" value="EF-hand-dom_pair"/>
</dbReference>
<evidence type="ECO:0000256" key="15">
    <source>
        <dbReference type="ARBA" id="ARBA00023329"/>
    </source>
</evidence>
<dbReference type="PROSITE" id="PS50222">
    <property type="entry name" value="EF_HAND_2"/>
    <property type="match status" value="1"/>
</dbReference>
<feature type="compositionally biased region" description="Polar residues" evidence="16">
    <location>
        <begin position="32"/>
        <end position="41"/>
    </location>
</feature>
<evidence type="ECO:0000256" key="7">
    <source>
        <dbReference type="ARBA" id="ARBA00022837"/>
    </source>
</evidence>
<comment type="subcellular location">
    <subcellularLocation>
        <location evidence="1">Cell projection</location>
        <location evidence="1">Cilium membrane</location>
        <topology evidence="1">Multi-pass membrane protein</topology>
    </subcellularLocation>
    <subcellularLocation>
        <location evidence="2">Cytoplasmic vesicle</location>
    </subcellularLocation>
</comment>
<dbReference type="Gene3D" id="1.20.120.350">
    <property type="entry name" value="Voltage-gated potassium channels. Chain C"/>
    <property type="match status" value="1"/>
</dbReference>
<evidence type="ECO:0000256" key="14">
    <source>
        <dbReference type="ARBA" id="ARBA00023303"/>
    </source>
</evidence>
<accession>A0ABM4D6T9</accession>
<evidence type="ECO:0000256" key="17">
    <source>
        <dbReference type="SAM" id="Phobius"/>
    </source>
</evidence>
<dbReference type="RefSeq" id="XP_065670021.1">
    <property type="nucleotide sequence ID" value="XM_065813949.1"/>
</dbReference>
<evidence type="ECO:0000313" key="20">
    <source>
        <dbReference type="RefSeq" id="XP_065670020.1"/>
    </source>
</evidence>
<keyword evidence="11" id="KW-0455">Luminescence</keyword>
<dbReference type="InterPro" id="IPR018247">
    <property type="entry name" value="EF_Hand_1_Ca_BS"/>
</dbReference>
<keyword evidence="5" id="KW-0109">Calcium transport</keyword>
<keyword evidence="9 17" id="KW-0472">Membrane</keyword>
<dbReference type="InterPro" id="IPR002048">
    <property type="entry name" value="EF_hand_dom"/>
</dbReference>
<feature type="transmembrane region" description="Helical" evidence="17">
    <location>
        <begin position="445"/>
        <end position="464"/>
    </location>
</feature>
<keyword evidence="14" id="KW-0406">Ion transport</keyword>
<evidence type="ECO:0000313" key="19">
    <source>
        <dbReference type="Proteomes" id="UP001652625"/>
    </source>
</evidence>
<feature type="compositionally biased region" description="Polar residues" evidence="16">
    <location>
        <begin position="52"/>
        <end position="68"/>
    </location>
</feature>
<evidence type="ECO:0000256" key="16">
    <source>
        <dbReference type="SAM" id="MobiDB-lite"/>
    </source>
</evidence>
<dbReference type="PROSITE" id="PS00018">
    <property type="entry name" value="EF_HAND_1"/>
    <property type="match status" value="1"/>
</dbReference>
<comment type="similarity">
    <text evidence="4">Belongs to the aequorin family.</text>
</comment>
<keyword evidence="10" id="KW-0325">Glycoprotein</keyword>
<protein>
    <submittedName>
        <fullName evidence="20 21">Polycystin-2-like protein 1 isoform X4</fullName>
    </submittedName>
</protein>
<reference evidence="20 21" key="1">
    <citation type="submission" date="2025-05" db="UniProtKB">
        <authorList>
            <consortium name="RefSeq"/>
        </authorList>
    </citation>
    <scope>IDENTIFICATION</scope>
</reference>
<feature type="region of interest" description="Disordered" evidence="16">
    <location>
        <begin position="1"/>
        <end position="68"/>
    </location>
</feature>
<dbReference type="Gene3D" id="1.10.238.10">
    <property type="entry name" value="EF-hand"/>
    <property type="match status" value="1"/>
</dbReference>
<dbReference type="InterPro" id="IPR051223">
    <property type="entry name" value="Polycystin"/>
</dbReference>
<dbReference type="GeneID" id="100212565"/>
<evidence type="ECO:0000256" key="9">
    <source>
        <dbReference type="ARBA" id="ARBA00023136"/>
    </source>
</evidence>
<feature type="transmembrane region" description="Helical" evidence="17">
    <location>
        <begin position="319"/>
        <end position="343"/>
    </location>
</feature>
<evidence type="ECO:0000256" key="8">
    <source>
        <dbReference type="ARBA" id="ARBA00022989"/>
    </source>
</evidence>
<dbReference type="InterPro" id="IPR013122">
    <property type="entry name" value="PKD1_2_channel"/>
</dbReference>
<keyword evidence="5" id="KW-0107">Calcium channel</keyword>
<feature type="transmembrane region" description="Helical" evidence="17">
    <location>
        <begin position="395"/>
        <end position="413"/>
    </location>
</feature>
<dbReference type="SUPFAM" id="SSF47473">
    <property type="entry name" value="EF-hand"/>
    <property type="match status" value="1"/>
</dbReference>
<evidence type="ECO:0000259" key="18">
    <source>
        <dbReference type="PROSITE" id="PS50222"/>
    </source>
</evidence>
<evidence type="ECO:0000256" key="12">
    <source>
        <dbReference type="ARBA" id="ARBA00023262"/>
    </source>
</evidence>
<keyword evidence="14" id="KW-0407">Ion channel</keyword>
<gene>
    <name evidence="20 21" type="primary">LOC100212565</name>
</gene>
<feature type="transmembrane region" description="Helical" evidence="17">
    <location>
        <begin position="355"/>
        <end position="375"/>
    </location>
</feature>
<dbReference type="Proteomes" id="UP001652625">
    <property type="component" value="Chromosome 12"/>
</dbReference>
<organism evidence="19 20">
    <name type="scientific">Hydra vulgaris</name>
    <name type="common">Hydra</name>
    <name type="synonym">Hydra attenuata</name>
    <dbReference type="NCBI Taxonomy" id="6087"/>
    <lineage>
        <taxon>Eukaryota</taxon>
        <taxon>Metazoa</taxon>
        <taxon>Cnidaria</taxon>
        <taxon>Hydrozoa</taxon>
        <taxon>Hydroidolina</taxon>
        <taxon>Anthoathecata</taxon>
        <taxon>Aplanulata</taxon>
        <taxon>Hydridae</taxon>
        <taxon>Hydra</taxon>
    </lineage>
</organism>
<comment type="similarity">
    <text evidence="3">Belongs to the polycystin family.</text>
</comment>
<feature type="transmembrane region" description="Helical" evidence="17">
    <location>
        <begin position="543"/>
        <end position="567"/>
    </location>
</feature>
<keyword evidence="13" id="KW-0966">Cell projection</keyword>
<dbReference type="InterPro" id="IPR003915">
    <property type="entry name" value="PKD_2"/>
</dbReference>
<dbReference type="RefSeq" id="XP_065670020.1">
    <property type="nucleotide sequence ID" value="XM_065813948.1"/>
</dbReference>
<evidence type="ECO:0000256" key="6">
    <source>
        <dbReference type="ARBA" id="ARBA00022692"/>
    </source>
</evidence>
<evidence type="ECO:0000313" key="21">
    <source>
        <dbReference type="RefSeq" id="XP_065670021.1"/>
    </source>
</evidence>
<evidence type="ECO:0000256" key="2">
    <source>
        <dbReference type="ARBA" id="ARBA00004541"/>
    </source>
</evidence>
<dbReference type="Pfam" id="PF20519">
    <property type="entry name" value="Polycystin_dom"/>
    <property type="match status" value="1"/>
</dbReference>
<keyword evidence="7" id="KW-0106">Calcium</keyword>
<sequence length="824" mass="93671">MSAKRRAKSSSQVSLQHEMSVCGATPVKRGESTFSIRTSEAGNVEEKPLPSTGPQKFQSNSKADLSLPSKTNPPVGFFKAFCKGVRGLWQTRYTEDYTDREMIVKTTLRELAIYFVFVLILCIITFGMTSSTMFYFTKVMKDLFTGDPNNPPTFDSVGNMDDFFNYAIKTTLLGGLYFENFYNGDPVPDNMKGYIYFENKILGRPRLRQVRVKNASCIVADYFKEDIKECYAPFSSSVESTASFGLENGSAWTYASEQELNGRTLSGQMSSYSGGGFTVLLGATSDESTQILNNLKEHLWLDRSTRAVFIDFSVYNANINLFCIITLLFEFPATGGCLTFSTFRTLKLLRYVTTMDHFVMACEGLFIVFIVYYFIEESLEIKRHGKKYFSDMWNILDLVVIGMGFICMAFNIYRTVTVNKILRLLLEKQDEYANFESLSDWQTRFNDFVAVAVFLSWIKVFKYISFNKTMTQLQSTLSRCAKDIGGFAVMFSIVFCAYAQWGYLLLGTQVQDYSTFLNCIFTLFRIILGDFDFPSLIAASPKVGPVFFITYVFFVFFVLINMFLAIINDTYAEVKSDLAEQADEFQVGDYFKKGYDKMMSKLSFKREKIVDIQKALQNADANQDNMVDFEEWRAELKLRGHADAEIEAVFARYDVDGDRTLNELEQKIMHIDLEGQKSKVSEEIEEVSKAKSDIKKLQSKLSVRSTSEEENDGSDADSESGSSKKKVGYEEFTVLARRVDRVEHSIGNVVSKVDSVLLKLEAMDKAKIKRRETMSRLLDSISEQGLSESDKKKYKVEPNSTLSVDFNKERNSSVSIKKTSALIE</sequence>
<evidence type="ECO:0000256" key="5">
    <source>
        <dbReference type="ARBA" id="ARBA00022673"/>
    </source>
</evidence>